<dbReference type="InterPro" id="IPR038238">
    <property type="entry name" value="Clp1_C_sf"/>
</dbReference>
<comment type="function">
    <text evidence="1">Polynucleotide 5'-kinase involved in rRNA processing.</text>
</comment>
<dbReference type="HAMAP" id="MF_03035">
    <property type="entry name" value="Clp1"/>
    <property type="match status" value="1"/>
</dbReference>
<evidence type="ECO:0000256" key="10">
    <source>
        <dbReference type="SAM" id="MobiDB-lite"/>
    </source>
</evidence>
<dbReference type="InterPro" id="IPR010655">
    <property type="entry name" value="Clp1_C"/>
</dbReference>
<reference evidence="14 16" key="1">
    <citation type="submission" date="2020-01" db="EMBL/GenBank/DDBJ databases">
        <authorList>
            <consortium name="DOE Joint Genome Institute"/>
            <person name="Haridas S."/>
            <person name="Albert R."/>
            <person name="Binder M."/>
            <person name="Bloem J."/>
            <person name="Labutti K."/>
            <person name="Salamov A."/>
            <person name="Andreopoulos B."/>
            <person name="Baker S.E."/>
            <person name="Barry K."/>
            <person name="Bills G."/>
            <person name="Bluhm B.H."/>
            <person name="Cannon C."/>
            <person name="Castanera R."/>
            <person name="Culley D.E."/>
            <person name="Daum C."/>
            <person name="Ezra D."/>
            <person name="Gonzalez J.B."/>
            <person name="Henrissat B."/>
            <person name="Kuo A."/>
            <person name="Liang C."/>
            <person name="Lipzen A."/>
            <person name="Lutzoni F."/>
            <person name="Magnuson J."/>
            <person name="Mondo S."/>
            <person name="Nolan M."/>
            <person name="Ohm R."/>
            <person name="Pangilinan J."/>
            <person name="Park H.-J."/>
            <person name="Ramirez L."/>
            <person name="Alfaro M."/>
            <person name="Sun H."/>
            <person name="Tritt A."/>
            <person name="Yoshinaga Y."/>
            <person name="Zwiers L.-H."/>
            <person name="Turgeon B.G."/>
            <person name="Goodwin S.B."/>
            <person name="Spatafora J.W."/>
            <person name="Crous P.W."/>
            <person name="Grigoriev I.V."/>
        </authorList>
    </citation>
    <scope>NUCLEOTIDE SEQUENCE</scope>
    <source>
        <strain evidence="14 16">CBS 781.70</strain>
    </source>
</reference>
<dbReference type="InterPro" id="IPR032319">
    <property type="entry name" value="CLP1_P"/>
</dbReference>
<dbReference type="InterPro" id="IPR027417">
    <property type="entry name" value="P-loop_NTPase"/>
</dbReference>
<dbReference type="GO" id="GO:0051731">
    <property type="term" value="F:polynucleotide 5'-hydroxyl-kinase activity"/>
    <property type="evidence" value="ECO:0007669"/>
    <property type="project" value="InterPro"/>
</dbReference>
<dbReference type="FunFam" id="2.60.120.1030:FF:000001">
    <property type="entry name" value="Protein CLP1 homolog 5"/>
    <property type="match status" value="1"/>
</dbReference>
<dbReference type="Gene3D" id="3.40.50.300">
    <property type="entry name" value="P-loop containing nucleotide triphosphate hydrolases"/>
    <property type="match status" value="1"/>
</dbReference>
<dbReference type="Gene3D" id="2.60.120.1030">
    <property type="entry name" value="Clp1, DNA binding domain"/>
    <property type="match status" value="1"/>
</dbReference>
<dbReference type="InterPro" id="IPR038239">
    <property type="entry name" value="Clp1_N_sf"/>
</dbReference>
<accession>A0A6G1GHI5</accession>
<evidence type="ECO:0000259" key="12">
    <source>
        <dbReference type="Pfam" id="PF16573"/>
    </source>
</evidence>
<dbReference type="RefSeq" id="XP_033539037.1">
    <property type="nucleotide sequence ID" value="XM_033677860.1"/>
</dbReference>
<dbReference type="InterPro" id="IPR045116">
    <property type="entry name" value="Clp1/Grc3"/>
</dbReference>
<comment type="function">
    <text evidence="9">Required for endonucleolytic cleavage during polyadenylation-dependent pre-mRNA 3'-end formation.</text>
</comment>
<dbReference type="OrthoDB" id="258143at2759"/>
<reference evidence="16" key="3">
    <citation type="submission" date="2025-04" db="UniProtKB">
        <authorList>
            <consortium name="RefSeq"/>
        </authorList>
    </citation>
    <scope>IDENTIFICATION</scope>
    <source>
        <strain evidence="16">CBS 781.70</strain>
    </source>
</reference>
<dbReference type="GO" id="GO:0006388">
    <property type="term" value="P:tRNA splicing, via endonucleolytic cleavage and ligation"/>
    <property type="evidence" value="ECO:0007669"/>
    <property type="project" value="TreeGrafter"/>
</dbReference>
<evidence type="ECO:0000256" key="9">
    <source>
        <dbReference type="HAMAP-Rule" id="MF_03035"/>
    </source>
</evidence>
<evidence type="ECO:0000313" key="15">
    <source>
        <dbReference type="Proteomes" id="UP000504638"/>
    </source>
</evidence>
<proteinExistence type="inferred from homology"/>
<dbReference type="PANTHER" id="PTHR12755:SF6">
    <property type="entry name" value="POLYRIBONUCLEOTIDE 5'-HYDROXYL-KINASE CLP1"/>
    <property type="match status" value="1"/>
</dbReference>
<keyword evidence="8 9" id="KW-0539">Nucleus</keyword>
<dbReference type="Pfam" id="PF06807">
    <property type="entry name" value="Clp1"/>
    <property type="match status" value="1"/>
</dbReference>
<evidence type="ECO:0000256" key="2">
    <source>
        <dbReference type="ARBA" id="ARBA00004123"/>
    </source>
</evidence>
<dbReference type="InterPro" id="IPR032324">
    <property type="entry name" value="Clp1_N"/>
</dbReference>
<evidence type="ECO:0000256" key="5">
    <source>
        <dbReference type="ARBA" id="ARBA00022664"/>
    </source>
</evidence>
<keyword evidence="15" id="KW-1185">Reference proteome</keyword>
<name>A0A6G1GHI5_9PEZI</name>
<dbReference type="AlphaFoldDB" id="A0A6G1GHI5"/>
<evidence type="ECO:0000313" key="14">
    <source>
        <dbReference type="EMBL" id="KAF1817406.1"/>
    </source>
</evidence>
<evidence type="ECO:0000256" key="6">
    <source>
        <dbReference type="ARBA" id="ARBA00022741"/>
    </source>
</evidence>
<dbReference type="PANTHER" id="PTHR12755">
    <property type="entry name" value="CLEAVAGE/POLYADENYLATION FACTOR IA SUBUNIT CLP1P"/>
    <property type="match status" value="1"/>
</dbReference>
<dbReference type="Proteomes" id="UP000504638">
    <property type="component" value="Unplaced"/>
</dbReference>
<evidence type="ECO:0000256" key="4">
    <source>
        <dbReference type="ARBA" id="ARBA00019824"/>
    </source>
</evidence>
<dbReference type="GO" id="GO:0005849">
    <property type="term" value="C:mRNA cleavage factor complex"/>
    <property type="evidence" value="ECO:0007669"/>
    <property type="project" value="UniProtKB-UniRule"/>
</dbReference>
<sequence>MAFPGLSLPGLNITQSPPPTNLTTTAASAPPRTISLAATSEFRFEASHNSPLTITLTSGTAEIFGTELAPSRRYTFRGSKCAIFTWEGCTLTVEGTSESEYTAEETPMNVYANVHFALERLRGGVENARDGETRPRVLVVGPDDAGKTSLVKMLAGYAIRSGRRPVVVNLDQKQGMLSVPGSLSAMVVGTGLGGLDVEEVGGWGNSPISGPSAGVVMMPVVYHYGCEGVESEGPRGEVWRGLVTRLALAVMSRVENDEEVKGAGCIIDTPGFLGSSKGTSYEMIQHVVSEFSVNVILTLGSERLYNHLTKRFSSLGPYDDPITILKLSKSGGCVDRDAAYLQSLRHDQIRSYFFGTSPSATLSPYTQLLDFSFLSIYTLADPTAATNTAFLPGGVDAETAGTESDGALFVKVTPSLRMLNSLLAILHCPKEADDETLRQASVVGYVYVSDVDEAKSRVSLLVPVTGRVPERAMIWGEWPEGVADLVG</sequence>
<evidence type="ECO:0000256" key="8">
    <source>
        <dbReference type="ARBA" id="ARBA00023242"/>
    </source>
</evidence>
<feature type="domain" description="Clp1 C-terminal" evidence="11">
    <location>
        <begin position="362"/>
        <end position="480"/>
    </location>
</feature>
<evidence type="ECO:0000259" key="11">
    <source>
        <dbReference type="Pfam" id="PF06807"/>
    </source>
</evidence>
<feature type="domain" description="Clp1 N-terminal" evidence="12">
    <location>
        <begin position="36"/>
        <end position="122"/>
    </location>
</feature>
<dbReference type="Gene3D" id="2.40.30.330">
    <property type="entry name" value="Pre-mRNA cleavage complex subunit Clp1, C-terminal domain"/>
    <property type="match status" value="1"/>
</dbReference>
<protein>
    <recommendedName>
        <fullName evidence="4">Polynucleotide 5'-hydroxyl-kinase GRC3</fullName>
    </recommendedName>
    <alternativeName>
        <fullName evidence="3">Polynucleotide 5'-hydroxyl-kinase grc3</fullName>
    </alternativeName>
</protein>
<evidence type="ECO:0000256" key="3">
    <source>
        <dbReference type="ARBA" id="ARBA00018706"/>
    </source>
</evidence>
<dbReference type="Pfam" id="PF16573">
    <property type="entry name" value="CLP1_N"/>
    <property type="match status" value="1"/>
</dbReference>
<feature type="binding site" evidence="9">
    <location>
        <position position="80"/>
    </location>
    <ligand>
        <name>ATP</name>
        <dbReference type="ChEBI" id="CHEBI:30616"/>
    </ligand>
</feature>
<feature type="region of interest" description="Disordered" evidence="10">
    <location>
        <begin position="1"/>
        <end position="28"/>
    </location>
</feature>
<dbReference type="EMBL" id="ML975149">
    <property type="protein sequence ID" value="KAF1817406.1"/>
    <property type="molecule type" value="Genomic_DNA"/>
</dbReference>
<dbReference type="Pfam" id="PF16575">
    <property type="entry name" value="CLP1_P"/>
    <property type="match status" value="1"/>
</dbReference>
<dbReference type="GO" id="GO:0031124">
    <property type="term" value="P:mRNA 3'-end processing"/>
    <property type="evidence" value="ECO:0007669"/>
    <property type="project" value="UniProtKB-UniRule"/>
</dbReference>
<dbReference type="SUPFAM" id="SSF52540">
    <property type="entry name" value="P-loop containing nucleoside triphosphate hydrolases"/>
    <property type="match status" value="1"/>
</dbReference>
<feature type="domain" description="Clp1 P-loop" evidence="13">
    <location>
        <begin position="141"/>
        <end position="354"/>
    </location>
</feature>
<comment type="similarity">
    <text evidence="9">Belongs to the Clp1 family. Clp1 subfamily.</text>
</comment>
<dbReference type="GO" id="GO:0005524">
    <property type="term" value="F:ATP binding"/>
    <property type="evidence" value="ECO:0007669"/>
    <property type="project" value="UniProtKB-UniRule"/>
</dbReference>
<gene>
    <name evidence="9" type="primary">CLP1</name>
    <name evidence="14 16" type="ORF">P152DRAFT_445498</name>
</gene>
<keyword evidence="7 9" id="KW-0067">ATP-binding</keyword>
<feature type="binding site" evidence="9">
    <location>
        <begin position="144"/>
        <end position="149"/>
    </location>
    <ligand>
        <name>ATP</name>
        <dbReference type="ChEBI" id="CHEBI:30616"/>
    </ligand>
</feature>
<keyword evidence="5 9" id="KW-0507">mRNA processing</keyword>
<evidence type="ECO:0000256" key="1">
    <source>
        <dbReference type="ARBA" id="ARBA00003798"/>
    </source>
</evidence>
<comment type="subcellular location">
    <subcellularLocation>
        <location evidence="2 9">Nucleus</location>
    </subcellularLocation>
</comment>
<feature type="binding site" evidence="9">
    <location>
        <position position="41"/>
    </location>
    <ligand>
        <name>ATP</name>
        <dbReference type="ChEBI" id="CHEBI:30616"/>
    </ligand>
</feature>
<evidence type="ECO:0000313" key="16">
    <source>
        <dbReference type="RefSeq" id="XP_033539037.1"/>
    </source>
</evidence>
<reference evidence="16" key="2">
    <citation type="submission" date="2020-04" db="EMBL/GenBank/DDBJ databases">
        <authorList>
            <consortium name="NCBI Genome Project"/>
        </authorList>
    </citation>
    <scope>NUCLEOTIDE SEQUENCE</scope>
    <source>
        <strain evidence="16">CBS 781.70</strain>
    </source>
</reference>
<evidence type="ECO:0000259" key="13">
    <source>
        <dbReference type="Pfam" id="PF16575"/>
    </source>
</evidence>
<dbReference type="InterPro" id="IPR028606">
    <property type="entry name" value="Clp1"/>
</dbReference>
<organism evidence="14">
    <name type="scientific">Eremomyces bilateralis CBS 781.70</name>
    <dbReference type="NCBI Taxonomy" id="1392243"/>
    <lineage>
        <taxon>Eukaryota</taxon>
        <taxon>Fungi</taxon>
        <taxon>Dikarya</taxon>
        <taxon>Ascomycota</taxon>
        <taxon>Pezizomycotina</taxon>
        <taxon>Dothideomycetes</taxon>
        <taxon>Dothideomycetes incertae sedis</taxon>
        <taxon>Eremomycetales</taxon>
        <taxon>Eremomycetaceae</taxon>
        <taxon>Eremomyces</taxon>
    </lineage>
</organism>
<comment type="subunit">
    <text evidence="9">Component of a pre-mRNA cleavage factor complex. Interacts directly with PCF11.</text>
</comment>
<evidence type="ECO:0000256" key="7">
    <source>
        <dbReference type="ARBA" id="ARBA00022840"/>
    </source>
</evidence>
<keyword evidence="6 9" id="KW-0547">Nucleotide-binding</keyword>